<evidence type="ECO:0000313" key="3">
    <source>
        <dbReference type="Proteomes" id="UP001157126"/>
    </source>
</evidence>
<dbReference type="PANTHER" id="PTHR22642:SF2">
    <property type="entry name" value="PROTEIN LONG AFTER FAR-RED 3"/>
    <property type="match status" value="1"/>
</dbReference>
<comment type="caution">
    <text evidence="2">The sequence shown here is derived from an EMBL/GenBank/DDBJ whole genome shotgun (WGS) entry which is preliminary data.</text>
</comment>
<sequence length="258" mass="26908">MTHDNGPRRGLPPLDLVLSGANIVTLDPHTPAASSIAIHQGRILAVGDAEELADLPARHRIDLGGATVVPGFGDAHNHMAWYGLALEEIDLMGMADLETLYEAVAERAATLPPDTLVIGSGYDDTTLGGTPDRARLDSAAHGRPVWLKHRSGHICMVNTPLLDRIGVLAGSATVPEGGVVVTDENGPTGVLQEQAQNLVVALVTPYPLHTLEDAIARASQVYATEGLTHVTECGIGAGWVGRSPSNWPPTSDASTPGA</sequence>
<evidence type="ECO:0000259" key="1">
    <source>
        <dbReference type="Pfam" id="PF07969"/>
    </source>
</evidence>
<organism evidence="2 3">
    <name type="scientific">Mobilicoccus caccae</name>
    <dbReference type="NCBI Taxonomy" id="1859295"/>
    <lineage>
        <taxon>Bacteria</taxon>
        <taxon>Bacillati</taxon>
        <taxon>Actinomycetota</taxon>
        <taxon>Actinomycetes</taxon>
        <taxon>Micrococcales</taxon>
        <taxon>Dermatophilaceae</taxon>
        <taxon>Mobilicoccus</taxon>
    </lineage>
</organism>
<reference evidence="3" key="1">
    <citation type="journal article" date="2019" name="Int. J. Syst. Evol. Microbiol.">
        <title>The Global Catalogue of Microorganisms (GCM) 10K type strain sequencing project: providing services to taxonomists for standard genome sequencing and annotation.</title>
        <authorList>
            <consortium name="The Broad Institute Genomics Platform"/>
            <consortium name="The Broad Institute Genome Sequencing Center for Infectious Disease"/>
            <person name="Wu L."/>
            <person name="Ma J."/>
        </authorList>
    </citation>
    <scope>NUCLEOTIDE SEQUENCE [LARGE SCALE GENOMIC DNA]</scope>
    <source>
        <strain evidence="3">NBRC 113072</strain>
    </source>
</reference>
<accession>A0ABQ6IT09</accession>
<name>A0ABQ6IT09_9MICO</name>
<protein>
    <recommendedName>
        <fullName evidence="1">Amidohydrolase 3 domain-containing protein</fullName>
    </recommendedName>
</protein>
<dbReference type="EMBL" id="BSUO01000001">
    <property type="protein sequence ID" value="GMA41078.1"/>
    <property type="molecule type" value="Genomic_DNA"/>
</dbReference>
<dbReference type="Gene3D" id="3.10.310.70">
    <property type="match status" value="1"/>
</dbReference>
<dbReference type="Proteomes" id="UP001157126">
    <property type="component" value="Unassembled WGS sequence"/>
</dbReference>
<gene>
    <name evidence="2" type="ORF">GCM10025883_31230</name>
</gene>
<dbReference type="Pfam" id="PF07969">
    <property type="entry name" value="Amidohydro_3"/>
    <property type="match status" value="1"/>
</dbReference>
<dbReference type="Gene3D" id="2.30.40.10">
    <property type="entry name" value="Urease, subunit C, domain 1"/>
    <property type="match status" value="1"/>
</dbReference>
<proteinExistence type="predicted"/>
<dbReference type="PANTHER" id="PTHR22642">
    <property type="entry name" value="IMIDAZOLONEPROPIONASE"/>
    <property type="match status" value="1"/>
</dbReference>
<evidence type="ECO:0000313" key="2">
    <source>
        <dbReference type="EMBL" id="GMA41078.1"/>
    </source>
</evidence>
<keyword evidence="3" id="KW-1185">Reference proteome</keyword>
<dbReference type="InterPro" id="IPR011059">
    <property type="entry name" value="Metal-dep_hydrolase_composite"/>
</dbReference>
<feature type="domain" description="Amidohydrolase 3" evidence="1">
    <location>
        <begin position="61"/>
        <end position="236"/>
    </location>
</feature>
<dbReference type="RefSeq" id="WP_284304674.1">
    <property type="nucleotide sequence ID" value="NZ_BSUO01000001.1"/>
</dbReference>
<dbReference type="SUPFAM" id="SSF51338">
    <property type="entry name" value="Composite domain of metallo-dependent hydrolases"/>
    <property type="match status" value="1"/>
</dbReference>
<dbReference type="InterPro" id="IPR013108">
    <property type="entry name" value="Amidohydro_3"/>
</dbReference>